<dbReference type="InterPro" id="IPR014721">
    <property type="entry name" value="Ribsml_uS5_D2-typ_fold_subgr"/>
</dbReference>
<keyword evidence="4 8" id="KW-0251">Elongation factor</keyword>
<dbReference type="CDD" id="cd16262">
    <property type="entry name" value="EFG_III"/>
    <property type="match status" value="1"/>
</dbReference>
<feature type="domain" description="Tr-type G" evidence="10">
    <location>
        <begin position="4"/>
        <end position="280"/>
    </location>
</feature>
<feature type="binding site" evidence="8">
    <location>
        <begin position="13"/>
        <end position="20"/>
    </location>
    <ligand>
        <name>GTP</name>
        <dbReference type="ChEBI" id="CHEBI:37565"/>
    </ligand>
</feature>
<dbReference type="SUPFAM" id="SSF54980">
    <property type="entry name" value="EF-G C-terminal domain-like"/>
    <property type="match status" value="2"/>
</dbReference>
<evidence type="ECO:0000313" key="11">
    <source>
        <dbReference type="EMBL" id="QDV72244.1"/>
    </source>
</evidence>
<dbReference type="GO" id="GO:0005525">
    <property type="term" value="F:GTP binding"/>
    <property type="evidence" value="ECO:0007669"/>
    <property type="project" value="UniProtKB-UniRule"/>
</dbReference>
<keyword evidence="3 8" id="KW-0547">Nucleotide-binding</keyword>
<dbReference type="NCBIfam" id="NF009381">
    <property type="entry name" value="PRK12740.1-5"/>
    <property type="match status" value="1"/>
</dbReference>
<dbReference type="CDD" id="cd01886">
    <property type="entry name" value="EF-G"/>
    <property type="match status" value="1"/>
</dbReference>
<dbReference type="CDD" id="cd04091">
    <property type="entry name" value="mtEFG1_II_like"/>
    <property type="match status" value="1"/>
</dbReference>
<dbReference type="Gene3D" id="3.40.50.300">
    <property type="entry name" value="P-loop containing nucleotide triphosphate hydrolases"/>
    <property type="match status" value="1"/>
</dbReference>
<dbReference type="GO" id="GO:0003924">
    <property type="term" value="F:GTPase activity"/>
    <property type="evidence" value="ECO:0007669"/>
    <property type="project" value="InterPro"/>
</dbReference>
<comment type="function">
    <text evidence="7 8">Catalyzes the GTP-dependent ribosomal translocation step during translation elongation. During this step, the ribosome changes from the pre-translocational (PRE) to the post-translocational (POST) state as the newly formed A-site-bound peptidyl-tRNA and P-site-bound deacylated tRNA move to the P and E sites, respectively. Catalyzes the coordinated movement of the two tRNA molecules, the mRNA and conformational changes in the ribosome.</text>
</comment>
<dbReference type="Gene3D" id="3.30.230.10">
    <property type="match status" value="1"/>
</dbReference>
<protein>
    <recommendedName>
        <fullName evidence="2 8">Elongation factor G</fullName>
        <shortName evidence="8">EF-G</shortName>
    </recommendedName>
</protein>
<evidence type="ECO:0000256" key="5">
    <source>
        <dbReference type="ARBA" id="ARBA00022917"/>
    </source>
</evidence>
<feature type="binding site" evidence="8">
    <location>
        <begin position="133"/>
        <end position="136"/>
    </location>
    <ligand>
        <name>GTP</name>
        <dbReference type="ChEBI" id="CHEBI:37565"/>
    </ligand>
</feature>
<dbReference type="FunFam" id="3.40.50.300:FF:000029">
    <property type="entry name" value="Elongation factor G"/>
    <property type="match status" value="1"/>
</dbReference>
<evidence type="ECO:0000259" key="10">
    <source>
        <dbReference type="PROSITE" id="PS51722"/>
    </source>
</evidence>
<dbReference type="PANTHER" id="PTHR43636">
    <property type="entry name" value="ELONGATION FACTOR G, MITOCHONDRIAL"/>
    <property type="match status" value="1"/>
</dbReference>
<evidence type="ECO:0000256" key="8">
    <source>
        <dbReference type="HAMAP-Rule" id="MF_00054"/>
    </source>
</evidence>
<evidence type="ECO:0000256" key="1">
    <source>
        <dbReference type="ARBA" id="ARBA00005870"/>
    </source>
</evidence>
<dbReference type="SUPFAM" id="SSF54211">
    <property type="entry name" value="Ribosomal protein S5 domain 2-like"/>
    <property type="match status" value="1"/>
</dbReference>
<dbReference type="GO" id="GO:0005737">
    <property type="term" value="C:cytoplasm"/>
    <property type="evidence" value="ECO:0007669"/>
    <property type="project" value="UniProtKB-SubCell"/>
</dbReference>
<keyword evidence="8" id="KW-0963">Cytoplasm</keyword>
<evidence type="ECO:0000256" key="7">
    <source>
        <dbReference type="ARBA" id="ARBA00024731"/>
    </source>
</evidence>
<dbReference type="InterPro" id="IPR000640">
    <property type="entry name" value="EFG_V-like"/>
</dbReference>
<dbReference type="PROSITE" id="PS51722">
    <property type="entry name" value="G_TR_2"/>
    <property type="match status" value="1"/>
</dbReference>
<dbReference type="GO" id="GO:0003746">
    <property type="term" value="F:translation elongation factor activity"/>
    <property type="evidence" value="ECO:0007669"/>
    <property type="project" value="UniProtKB-UniRule"/>
</dbReference>
<reference evidence="11 12" key="1">
    <citation type="submission" date="2019-02" db="EMBL/GenBank/DDBJ databases">
        <title>Deep-cultivation of Planctomycetes and their phenomic and genomic characterization uncovers novel biology.</title>
        <authorList>
            <person name="Wiegand S."/>
            <person name="Jogler M."/>
            <person name="Boedeker C."/>
            <person name="Pinto D."/>
            <person name="Vollmers J."/>
            <person name="Rivas-Marin E."/>
            <person name="Kohn T."/>
            <person name="Peeters S.H."/>
            <person name="Heuer A."/>
            <person name="Rast P."/>
            <person name="Oberbeckmann S."/>
            <person name="Bunk B."/>
            <person name="Jeske O."/>
            <person name="Meyerdierks A."/>
            <person name="Storesund J.E."/>
            <person name="Kallscheuer N."/>
            <person name="Luecker S."/>
            <person name="Lage O.M."/>
            <person name="Pohl T."/>
            <person name="Merkel B.J."/>
            <person name="Hornburger P."/>
            <person name="Mueller R.-W."/>
            <person name="Bruemmer F."/>
            <person name="Labrenz M."/>
            <person name="Spormann A.M."/>
            <person name="Op den Camp H."/>
            <person name="Overmann J."/>
            <person name="Amann R."/>
            <person name="Jetten M.S.M."/>
            <person name="Mascher T."/>
            <person name="Medema M.H."/>
            <person name="Devos D.P."/>
            <person name="Kaster A.-K."/>
            <person name="Ovreas L."/>
            <person name="Rohde M."/>
            <person name="Galperin M.Y."/>
            <person name="Jogler C."/>
        </authorList>
    </citation>
    <scope>NUCLEOTIDE SEQUENCE [LARGE SCALE GENOMIC DNA]</scope>
    <source>
        <strain evidence="11 12">Spa11</strain>
    </source>
</reference>
<keyword evidence="12" id="KW-1185">Reference proteome</keyword>
<dbReference type="InterPro" id="IPR009022">
    <property type="entry name" value="EFG_III"/>
</dbReference>
<dbReference type="Gene3D" id="2.40.30.10">
    <property type="entry name" value="Translation factors"/>
    <property type="match status" value="1"/>
</dbReference>
<dbReference type="RefSeq" id="WP_145106214.1">
    <property type="nucleotide sequence ID" value="NZ_CP036349.1"/>
</dbReference>
<dbReference type="InterPro" id="IPR000795">
    <property type="entry name" value="T_Tr_GTP-bd_dom"/>
</dbReference>
<keyword evidence="6 8" id="KW-0342">GTP-binding</keyword>
<proteinExistence type="inferred from homology"/>
<dbReference type="Pfam" id="PF00009">
    <property type="entry name" value="GTP_EFTU"/>
    <property type="match status" value="1"/>
</dbReference>
<dbReference type="InterPro" id="IPR035649">
    <property type="entry name" value="EFG_V"/>
</dbReference>
<dbReference type="Gene3D" id="3.30.70.870">
    <property type="entry name" value="Elongation Factor G (Translational Gtpase), domain 3"/>
    <property type="match status" value="1"/>
</dbReference>
<dbReference type="InterPro" id="IPR009000">
    <property type="entry name" value="Transl_B-barrel_sf"/>
</dbReference>
<feature type="compositionally biased region" description="Basic and acidic residues" evidence="9">
    <location>
        <begin position="512"/>
        <end position="526"/>
    </location>
</feature>
<keyword evidence="5 8" id="KW-0648">Protein biosynthesis</keyword>
<evidence type="ECO:0000256" key="3">
    <source>
        <dbReference type="ARBA" id="ARBA00022741"/>
    </source>
</evidence>
<feature type="binding site" evidence="8">
    <location>
        <begin position="79"/>
        <end position="83"/>
    </location>
    <ligand>
        <name>GTP</name>
        <dbReference type="ChEBI" id="CHEBI:37565"/>
    </ligand>
</feature>
<dbReference type="NCBIfam" id="TIGR00484">
    <property type="entry name" value="EF-G"/>
    <property type="match status" value="1"/>
</dbReference>
<comment type="subcellular location">
    <subcellularLocation>
        <location evidence="8">Cytoplasm</location>
    </subcellularLocation>
</comment>
<dbReference type="EMBL" id="CP036349">
    <property type="protein sequence ID" value="QDV72244.1"/>
    <property type="molecule type" value="Genomic_DNA"/>
</dbReference>
<organism evidence="11 12">
    <name type="scientific">Botrimarina mediterranea</name>
    <dbReference type="NCBI Taxonomy" id="2528022"/>
    <lineage>
        <taxon>Bacteria</taxon>
        <taxon>Pseudomonadati</taxon>
        <taxon>Planctomycetota</taxon>
        <taxon>Planctomycetia</taxon>
        <taxon>Pirellulales</taxon>
        <taxon>Lacipirellulaceae</taxon>
        <taxon>Botrimarina</taxon>
    </lineage>
</organism>
<dbReference type="FunFam" id="2.40.30.10:FF:000022">
    <property type="entry name" value="Elongation factor G, mitochondrial"/>
    <property type="match status" value="1"/>
</dbReference>
<dbReference type="InterPro" id="IPR035647">
    <property type="entry name" value="EFG_III/V"/>
</dbReference>
<dbReference type="CDD" id="cd03713">
    <property type="entry name" value="EFG_mtEFG_C"/>
    <property type="match status" value="1"/>
</dbReference>
<dbReference type="Pfam" id="PF14492">
    <property type="entry name" value="EFG_III"/>
    <property type="match status" value="1"/>
</dbReference>
<gene>
    <name evidence="11" type="primary">fusA_1</name>
    <name evidence="8" type="synonym">fusA</name>
    <name evidence="11" type="ORF">Spa11_04170</name>
</gene>
<dbReference type="InterPro" id="IPR005225">
    <property type="entry name" value="Small_GTP-bd"/>
</dbReference>
<dbReference type="KEGG" id="bmei:Spa11_04170"/>
<evidence type="ECO:0000256" key="4">
    <source>
        <dbReference type="ARBA" id="ARBA00022768"/>
    </source>
</evidence>
<dbReference type="CDD" id="cd01434">
    <property type="entry name" value="EFG_mtEFG1_IV"/>
    <property type="match status" value="1"/>
</dbReference>
<dbReference type="AlphaFoldDB" id="A0A518K362"/>
<dbReference type="Pfam" id="PF00679">
    <property type="entry name" value="EFG_C"/>
    <property type="match status" value="1"/>
</dbReference>
<dbReference type="Gene3D" id="3.30.70.240">
    <property type="match status" value="1"/>
</dbReference>
<dbReference type="Pfam" id="PF03764">
    <property type="entry name" value="EFG_IV"/>
    <property type="match status" value="1"/>
</dbReference>
<dbReference type="PRINTS" id="PR00315">
    <property type="entry name" value="ELONGATNFCT"/>
</dbReference>
<dbReference type="SUPFAM" id="SSF50447">
    <property type="entry name" value="Translation proteins"/>
    <property type="match status" value="1"/>
</dbReference>
<dbReference type="HAMAP" id="MF_00054_B">
    <property type="entry name" value="EF_G_EF_2_B"/>
    <property type="match status" value="1"/>
</dbReference>
<sequence length="705" mass="78736">MNLAKVRNIGISAHIDSGKTTLSERILFYAGRIHKIEDVRGGGDGATMDHMELEKERGITITSAATSLEWKEHKINLIDTPGHVDFTVEVERSLRVLDGAILVLCAVGGVQSQSMTVDRQMKRYKVPRLAFINKMDRTGSNPFSVVKAVREKLGADAVLYQLPIGKEDNFKGVVDLVEMKAYYNDGEKGETIRVEDIPADLKEQAEEYRHELLEAIAMYDDALMEKMLGDEPISNEDIHKITRKAVIEQAFTPVFMGSAYKNKSVQPLLDAVMRYLPSPTEVSNYGNDPAEEGKKVKLEPDANKPLVAMGFKITDDEYGQLTYTRIYQGKVEKGGSYFNQRTGKKERFSRLVRMHSDKREEIDTASAGDIIAVMGIDCASGDTYCSEPNYISLENIFVAEPVIKMSVTPKSRDNTDKLSKALQRFRKEDPTFHVFTDDETNETVIAGMGELHLEIYVERIRREYGVEVQVGAPKVSYREQGQQAFSFDHKRKKQTGGSGQYGHIVGEMRPTTPEDREAAGETKQKGSTELTFLDKVTGGRIPKEFIPAVQKGFDEMMEKGPLAGYPVVGLTVELQDGSYHDVDSSDMAFKLTARECFRENFARMKPVLLEPIMKVEIECPESFQGSVVGQVSSKRGMIVETETNGGVCKIIAEVPLSETFGYSTDLRSQTQGQGTFTMELDKYAPMPSNLQTEIVEARKKEMAEA</sequence>
<dbReference type="SMART" id="SM00889">
    <property type="entry name" value="EFG_IV"/>
    <property type="match status" value="1"/>
</dbReference>
<dbReference type="Pfam" id="PF03144">
    <property type="entry name" value="GTP_EFTU_D2"/>
    <property type="match status" value="1"/>
</dbReference>
<dbReference type="InterPro" id="IPR027417">
    <property type="entry name" value="P-loop_NTPase"/>
</dbReference>
<comment type="similarity">
    <text evidence="1 8">Belongs to the TRAFAC class translation factor GTPase superfamily. Classic translation factor GTPase family. EF-G/EF-2 subfamily.</text>
</comment>
<dbReference type="SUPFAM" id="SSF52540">
    <property type="entry name" value="P-loop containing nucleoside triphosphate hydrolases"/>
    <property type="match status" value="1"/>
</dbReference>
<evidence type="ECO:0000256" key="2">
    <source>
        <dbReference type="ARBA" id="ARBA00017872"/>
    </source>
</evidence>
<evidence type="ECO:0000256" key="6">
    <source>
        <dbReference type="ARBA" id="ARBA00023134"/>
    </source>
</evidence>
<name>A0A518K362_9BACT</name>
<dbReference type="InterPro" id="IPR020568">
    <property type="entry name" value="Ribosomal_Su5_D2-typ_SF"/>
</dbReference>
<dbReference type="InterPro" id="IPR047872">
    <property type="entry name" value="EFG_IV"/>
</dbReference>
<dbReference type="SMART" id="SM00838">
    <property type="entry name" value="EFG_C"/>
    <property type="match status" value="1"/>
</dbReference>
<dbReference type="FunFam" id="3.30.230.10:FF:000003">
    <property type="entry name" value="Elongation factor G"/>
    <property type="match status" value="1"/>
</dbReference>
<evidence type="ECO:0000313" key="12">
    <source>
        <dbReference type="Proteomes" id="UP000316426"/>
    </source>
</evidence>
<dbReference type="FunFam" id="3.30.70.870:FF:000001">
    <property type="entry name" value="Elongation factor G"/>
    <property type="match status" value="1"/>
</dbReference>
<dbReference type="NCBIfam" id="TIGR00231">
    <property type="entry name" value="small_GTP"/>
    <property type="match status" value="1"/>
</dbReference>
<dbReference type="InterPro" id="IPR004540">
    <property type="entry name" value="Transl_elong_EFG/EF2"/>
</dbReference>
<dbReference type="InterPro" id="IPR005517">
    <property type="entry name" value="Transl_elong_EFG/EF2_IV"/>
</dbReference>
<dbReference type="PANTHER" id="PTHR43636:SF2">
    <property type="entry name" value="ELONGATION FACTOR G, MITOCHONDRIAL"/>
    <property type="match status" value="1"/>
</dbReference>
<dbReference type="InterPro" id="IPR004161">
    <property type="entry name" value="EFTu-like_2"/>
</dbReference>
<dbReference type="InterPro" id="IPR041095">
    <property type="entry name" value="EFG_II"/>
</dbReference>
<dbReference type="FunFam" id="3.30.70.240:FF:000001">
    <property type="entry name" value="Elongation factor G"/>
    <property type="match status" value="1"/>
</dbReference>
<evidence type="ECO:0000256" key="9">
    <source>
        <dbReference type="SAM" id="MobiDB-lite"/>
    </source>
</evidence>
<accession>A0A518K362</accession>
<dbReference type="Proteomes" id="UP000316426">
    <property type="component" value="Chromosome"/>
</dbReference>
<feature type="region of interest" description="Disordered" evidence="9">
    <location>
        <begin position="489"/>
        <end position="526"/>
    </location>
</feature>